<dbReference type="Gene3D" id="3.90.1590.10">
    <property type="entry name" value="glutathione-dependent formaldehyde- activating enzyme (gfa)"/>
    <property type="match status" value="1"/>
</dbReference>
<dbReference type="PANTHER" id="PTHR33337">
    <property type="entry name" value="GFA DOMAIN-CONTAINING PROTEIN"/>
    <property type="match status" value="1"/>
</dbReference>
<dbReference type="GO" id="GO:0016846">
    <property type="term" value="F:carbon-sulfur lyase activity"/>
    <property type="evidence" value="ECO:0007669"/>
    <property type="project" value="InterPro"/>
</dbReference>
<comment type="similarity">
    <text evidence="1">Belongs to the Gfa family.</text>
</comment>
<evidence type="ECO:0000256" key="1">
    <source>
        <dbReference type="ARBA" id="ARBA00005495"/>
    </source>
</evidence>
<proteinExistence type="inferred from homology"/>
<dbReference type="PANTHER" id="PTHR33337:SF8">
    <property type="entry name" value="CENP-V_GFA DOMAIN-CONTAINING PROTEIN"/>
    <property type="match status" value="1"/>
</dbReference>
<dbReference type="PROSITE" id="PS51891">
    <property type="entry name" value="CENP_V_GFA"/>
    <property type="match status" value="1"/>
</dbReference>
<evidence type="ECO:0000259" key="5">
    <source>
        <dbReference type="PROSITE" id="PS51891"/>
    </source>
</evidence>
<protein>
    <recommendedName>
        <fullName evidence="5">CENP-V/GFA domain-containing protein</fullName>
    </recommendedName>
</protein>
<evidence type="ECO:0000313" key="7">
    <source>
        <dbReference type="Proteomes" id="UP000799757"/>
    </source>
</evidence>
<dbReference type="AlphaFoldDB" id="A0A6A6XHH5"/>
<evidence type="ECO:0000256" key="2">
    <source>
        <dbReference type="ARBA" id="ARBA00022723"/>
    </source>
</evidence>
<dbReference type="InterPro" id="IPR011057">
    <property type="entry name" value="Mss4-like_sf"/>
</dbReference>
<evidence type="ECO:0000256" key="3">
    <source>
        <dbReference type="ARBA" id="ARBA00022833"/>
    </source>
</evidence>
<sequence>MSATTTAASDKTKSYIPLAGGASDGWSKEDEATATCFCGAVQLAFPTQGPGFIDSFICNCTDCRKITASMFASNFVVADTHLTHIRGELKTFAQSRTIASGGLMTNYFCPNCGTLMYRRGSGFPGHSIMRIGTVDDFNLHETKLFPRVEQFTKDRVSWFKGVEGVRQVEGSAYSSKKTPSSSKV</sequence>
<dbReference type="GO" id="GO:0046872">
    <property type="term" value="F:metal ion binding"/>
    <property type="evidence" value="ECO:0007669"/>
    <property type="project" value="UniProtKB-KW"/>
</dbReference>
<dbReference type="EMBL" id="MU001844">
    <property type="protein sequence ID" value="KAF2795936.1"/>
    <property type="molecule type" value="Genomic_DNA"/>
</dbReference>
<accession>A0A6A6XHH5</accession>
<gene>
    <name evidence="6" type="ORF">K505DRAFT_238883</name>
</gene>
<dbReference type="InterPro" id="IPR006913">
    <property type="entry name" value="CENP-V/GFA"/>
</dbReference>
<dbReference type="OrthoDB" id="428768at2759"/>
<evidence type="ECO:0000313" key="6">
    <source>
        <dbReference type="EMBL" id="KAF2795936.1"/>
    </source>
</evidence>
<keyword evidence="2" id="KW-0479">Metal-binding</keyword>
<keyword evidence="4" id="KW-0456">Lyase</keyword>
<organism evidence="6 7">
    <name type="scientific">Melanomma pulvis-pyrius CBS 109.77</name>
    <dbReference type="NCBI Taxonomy" id="1314802"/>
    <lineage>
        <taxon>Eukaryota</taxon>
        <taxon>Fungi</taxon>
        <taxon>Dikarya</taxon>
        <taxon>Ascomycota</taxon>
        <taxon>Pezizomycotina</taxon>
        <taxon>Dothideomycetes</taxon>
        <taxon>Pleosporomycetidae</taxon>
        <taxon>Pleosporales</taxon>
        <taxon>Melanommataceae</taxon>
        <taxon>Melanomma</taxon>
    </lineage>
</organism>
<name>A0A6A6XHH5_9PLEO</name>
<feature type="domain" description="CENP-V/GFA" evidence="5">
    <location>
        <begin position="32"/>
        <end position="157"/>
    </location>
</feature>
<dbReference type="SUPFAM" id="SSF51316">
    <property type="entry name" value="Mss4-like"/>
    <property type="match status" value="1"/>
</dbReference>
<keyword evidence="7" id="KW-1185">Reference proteome</keyword>
<dbReference type="Pfam" id="PF04828">
    <property type="entry name" value="GFA"/>
    <property type="match status" value="1"/>
</dbReference>
<evidence type="ECO:0000256" key="4">
    <source>
        <dbReference type="ARBA" id="ARBA00023239"/>
    </source>
</evidence>
<dbReference type="Proteomes" id="UP000799757">
    <property type="component" value="Unassembled WGS sequence"/>
</dbReference>
<keyword evidence="3" id="KW-0862">Zinc</keyword>
<reference evidence="6" key="1">
    <citation type="journal article" date="2020" name="Stud. Mycol.">
        <title>101 Dothideomycetes genomes: a test case for predicting lifestyles and emergence of pathogens.</title>
        <authorList>
            <person name="Haridas S."/>
            <person name="Albert R."/>
            <person name="Binder M."/>
            <person name="Bloem J."/>
            <person name="Labutti K."/>
            <person name="Salamov A."/>
            <person name="Andreopoulos B."/>
            <person name="Baker S."/>
            <person name="Barry K."/>
            <person name="Bills G."/>
            <person name="Bluhm B."/>
            <person name="Cannon C."/>
            <person name="Castanera R."/>
            <person name="Culley D."/>
            <person name="Daum C."/>
            <person name="Ezra D."/>
            <person name="Gonzalez J."/>
            <person name="Henrissat B."/>
            <person name="Kuo A."/>
            <person name="Liang C."/>
            <person name="Lipzen A."/>
            <person name="Lutzoni F."/>
            <person name="Magnuson J."/>
            <person name="Mondo S."/>
            <person name="Nolan M."/>
            <person name="Ohm R."/>
            <person name="Pangilinan J."/>
            <person name="Park H.-J."/>
            <person name="Ramirez L."/>
            <person name="Alfaro M."/>
            <person name="Sun H."/>
            <person name="Tritt A."/>
            <person name="Yoshinaga Y."/>
            <person name="Zwiers L.-H."/>
            <person name="Turgeon B."/>
            <person name="Goodwin S."/>
            <person name="Spatafora J."/>
            <person name="Crous P."/>
            <person name="Grigoriev I."/>
        </authorList>
    </citation>
    <scope>NUCLEOTIDE SEQUENCE</scope>
    <source>
        <strain evidence="6">CBS 109.77</strain>
    </source>
</reference>